<evidence type="ECO:0008006" key="4">
    <source>
        <dbReference type="Google" id="ProtNLM"/>
    </source>
</evidence>
<keyword evidence="1" id="KW-0812">Transmembrane</keyword>
<evidence type="ECO:0000256" key="1">
    <source>
        <dbReference type="SAM" id="Phobius"/>
    </source>
</evidence>
<dbReference type="AlphaFoldDB" id="A0A099X1L6"/>
<keyword evidence="1" id="KW-0472">Membrane</keyword>
<accession>A0A099X1L6</accession>
<dbReference type="Proteomes" id="UP000030146">
    <property type="component" value="Unassembled WGS sequence"/>
</dbReference>
<feature type="transmembrane region" description="Helical" evidence="1">
    <location>
        <begin position="6"/>
        <end position="25"/>
    </location>
</feature>
<reference evidence="2 3" key="1">
    <citation type="submission" date="2014-08" db="EMBL/GenBank/DDBJ databases">
        <title>Porphyromonas gulae strain:COT-052_OH3439 Genome sequencing.</title>
        <authorList>
            <person name="Wallis C."/>
            <person name="Deusch O."/>
            <person name="O'Flynn C."/>
            <person name="Davis I."/>
            <person name="Jospin G."/>
            <person name="Darling A.E."/>
            <person name="Coil D.A."/>
            <person name="Alexiev A."/>
            <person name="Horsfall A."/>
            <person name="Kirkwood N."/>
            <person name="Harris S."/>
            <person name="Eisen J.A."/>
        </authorList>
    </citation>
    <scope>NUCLEOTIDE SEQUENCE [LARGE SCALE GENOMIC DNA]</scope>
    <source>
        <strain evidence="3">COT-052 OH3439</strain>
    </source>
</reference>
<keyword evidence="3" id="KW-1185">Reference proteome</keyword>
<name>A0A099X1L6_9PORP</name>
<gene>
    <name evidence="2" type="ORF">HR15_07465</name>
</gene>
<keyword evidence="1" id="KW-1133">Transmembrane helix</keyword>
<dbReference type="EMBL" id="JRAK01000096">
    <property type="protein sequence ID" value="KGN86855.1"/>
    <property type="molecule type" value="Genomic_DNA"/>
</dbReference>
<evidence type="ECO:0000313" key="2">
    <source>
        <dbReference type="EMBL" id="KGN86855.1"/>
    </source>
</evidence>
<evidence type="ECO:0000313" key="3">
    <source>
        <dbReference type="Proteomes" id="UP000030146"/>
    </source>
</evidence>
<dbReference type="GeneID" id="57238833"/>
<comment type="caution">
    <text evidence="2">The sequence shown here is derived from an EMBL/GenBank/DDBJ whole genome shotgun (WGS) entry which is preliminary data.</text>
</comment>
<proteinExistence type="predicted"/>
<protein>
    <recommendedName>
        <fullName evidence="4">DUF4834 family protein</fullName>
    </recommendedName>
</protein>
<dbReference type="RefSeq" id="WP_018964887.1">
    <property type="nucleotide sequence ID" value="NZ_CALUCC010000149.1"/>
</dbReference>
<sequence>MELIGTFFLVLFIYWVIRFLMKMFAIRQMFFDQKKNSSRQGTQTTKTPSPGEKVELDELEKRRFDKDQGEYVDFEDIKDKG</sequence>
<organism evidence="2 3">
    <name type="scientific">Porphyromonas gulae</name>
    <dbReference type="NCBI Taxonomy" id="111105"/>
    <lineage>
        <taxon>Bacteria</taxon>
        <taxon>Pseudomonadati</taxon>
        <taxon>Bacteroidota</taxon>
        <taxon>Bacteroidia</taxon>
        <taxon>Bacteroidales</taxon>
        <taxon>Porphyromonadaceae</taxon>
        <taxon>Porphyromonas</taxon>
    </lineage>
</organism>